<dbReference type="PANTHER" id="PTHR30486">
    <property type="entry name" value="TWITCHING MOTILITY PROTEIN PILT"/>
    <property type="match status" value="1"/>
</dbReference>
<comment type="caution">
    <text evidence="3">The sequence shown here is derived from an EMBL/GenBank/DDBJ whole genome shotgun (WGS) entry which is preliminary data.</text>
</comment>
<sequence length="344" mass="38850">MESLEQLLRMAYECKASDLHLTVGVPPIVRINGELKRHGEENLTSADTIKMAKSFMTKEQWDAFQEKRELDLSFGVQNLTRFRVNVYHQRSNVGIALRLIPTEIPEFDSLSVPEVLKQLSTKSQGLILVTGPTGSGKSTTLASLINDMNKRMRKHIITLEDPIEYLHRHNQSVINQREVGQDSFSFSNGLRAALRQDPDVILVGELRDLETISIAITAAETGHLVFGTLHTPDAPSTIDRILDVFPPNQQGQIRIQLASVLVAILSQRLFPTIGHRGRRVATELLINNHAIANLIRNEKVHQILNFMQTGKEYGMHTLDMSMNDLIEKKIISREVAEPYFREMS</sequence>
<dbReference type="GO" id="GO:0005524">
    <property type="term" value="F:ATP binding"/>
    <property type="evidence" value="ECO:0007669"/>
    <property type="project" value="InterPro"/>
</dbReference>
<dbReference type="AlphaFoldDB" id="A0A0M1NZY3"/>
<keyword evidence="4" id="KW-1185">Reference proteome</keyword>
<proteinExistence type="inferred from homology"/>
<accession>A0A0M1NZY3</accession>
<comment type="similarity">
    <text evidence="1">Belongs to the GSP E family.</text>
</comment>
<organism evidence="3 4">
    <name type="scientific">Paenibacillus solani</name>
    <dbReference type="NCBI Taxonomy" id="1705565"/>
    <lineage>
        <taxon>Bacteria</taxon>
        <taxon>Bacillati</taxon>
        <taxon>Bacillota</taxon>
        <taxon>Bacilli</taxon>
        <taxon>Bacillales</taxon>
        <taxon>Paenibacillaceae</taxon>
        <taxon>Paenibacillus</taxon>
    </lineage>
</organism>
<dbReference type="NCBIfam" id="TIGR01420">
    <property type="entry name" value="pilT_fam"/>
    <property type="match status" value="1"/>
</dbReference>
<dbReference type="OrthoDB" id="9808272at2"/>
<evidence type="ECO:0000259" key="2">
    <source>
        <dbReference type="PROSITE" id="PS00662"/>
    </source>
</evidence>
<evidence type="ECO:0000256" key="1">
    <source>
        <dbReference type="ARBA" id="ARBA00006611"/>
    </source>
</evidence>
<dbReference type="Gene3D" id="3.30.450.90">
    <property type="match status" value="1"/>
</dbReference>
<dbReference type="InterPro" id="IPR006321">
    <property type="entry name" value="PilT/PilU"/>
</dbReference>
<dbReference type="CDD" id="cd01131">
    <property type="entry name" value="PilT"/>
    <property type="match status" value="1"/>
</dbReference>
<dbReference type="EMBL" id="LIUT01000001">
    <property type="protein sequence ID" value="KOR87702.1"/>
    <property type="molecule type" value="Genomic_DNA"/>
</dbReference>
<reference evidence="4" key="1">
    <citation type="submission" date="2015-08" db="EMBL/GenBank/DDBJ databases">
        <title>Genome sequencing project for genomic taxonomy and phylogenomics of Bacillus-like bacteria.</title>
        <authorList>
            <person name="Liu B."/>
            <person name="Wang J."/>
            <person name="Zhu Y."/>
            <person name="Liu G."/>
            <person name="Chen Q."/>
            <person name="Chen Z."/>
            <person name="Lan J."/>
            <person name="Che J."/>
            <person name="Ge C."/>
            <person name="Shi H."/>
            <person name="Pan Z."/>
            <person name="Liu X."/>
        </authorList>
    </citation>
    <scope>NUCLEOTIDE SEQUENCE [LARGE SCALE GENOMIC DNA]</scope>
    <source>
        <strain evidence="4">FJAT-22460</strain>
    </source>
</reference>
<dbReference type="InterPro" id="IPR027417">
    <property type="entry name" value="P-loop_NTPase"/>
</dbReference>
<dbReference type="GO" id="GO:0016887">
    <property type="term" value="F:ATP hydrolysis activity"/>
    <property type="evidence" value="ECO:0007669"/>
    <property type="project" value="InterPro"/>
</dbReference>
<dbReference type="Proteomes" id="UP000036932">
    <property type="component" value="Unassembled WGS sequence"/>
</dbReference>
<dbReference type="InterPro" id="IPR003593">
    <property type="entry name" value="AAA+_ATPase"/>
</dbReference>
<name>A0A0M1NZY3_9BACL</name>
<dbReference type="InterPro" id="IPR001482">
    <property type="entry name" value="T2SS/T4SS_dom"/>
</dbReference>
<dbReference type="InterPro" id="IPR050921">
    <property type="entry name" value="T4SS_GSP_E_ATPase"/>
</dbReference>
<feature type="domain" description="Bacterial type II secretion system protein E" evidence="2">
    <location>
        <begin position="194"/>
        <end position="208"/>
    </location>
</feature>
<dbReference type="SUPFAM" id="SSF52540">
    <property type="entry name" value="P-loop containing nucleoside triphosphate hydrolases"/>
    <property type="match status" value="1"/>
</dbReference>
<dbReference type="Gene3D" id="3.40.50.300">
    <property type="entry name" value="P-loop containing nucleotide triphosphate hydrolases"/>
    <property type="match status" value="1"/>
</dbReference>
<protein>
    <submittedName>
        <fullName evidence="3">Twitching motility protein PilT</fullName>
    </submittedName>
</protein>
<dbReference type="Pfam" id="PF00437">
    <property type="entry name" value="T2SSE"/>
    <property type="match status" value="1"/>
</dbReference>
<dbReference type="PROSITE" id="PS00662">
    <property type="entry name" value="T2SP_E"/>
    <property type="match status" value="1"/>
</dbReference>
<dbReference type="SMART" id="SM00382">
    <property type="entry name" value="AAA"/>
    <property type="match status" value="1"/>
</dbReference>
<dbReference type="RefSeq" id="WP_054400773.1">
    <property type="nucleotide sequence ID" value="NZ_LIUT01000001.1"/>
</dbReference>
<evidence type="ECO:0000313" key="3">
    <source>
        <dbReference type="EMBL" id="KOR87702.1"/>
    </source>
</evidence>
<evidence type="ECO:0000313" key="4">
    <source>
        <dbReference type="Proteomes" id="UP000036932"/>
    </source>
</evidence>
<gene>
    <name evidence="3" type="ORF">AM231_00140</name>
</gene>
<dbReference type="PATRIC" id="fig|1705565.3.peg.1843"/>